<dbReference type="PROSITE" id="PS50893">
    <property type="entry name" value="ABC_TRANSPORTER_2"/>
    <property type="match status" value="1"/>
</dbReference>
<dbReference type="Proteomes" id="UP000065641">
    <property type="component" value="Chromosome"/>
</dbReference>
<evidence type="ECO:0000256" key="1">
    <source>
        <dbReference type="ARBA" id="ARBA00022448"/>
    </source>
</evidence>
<name>A0A0S2KGS4_9GAMM</name>
<dbReference type="GO" id="GO:0016887">
    <property type="term" value="F:ATP hydrolysis activity"/>
    <property type="evidence" value="ECO:0007669"/>
    <property type="project" value="InterPro"/>
</dbReference>
<keyword evidence="6" id="KW-1185">Reference proteome</keyword>
<organism evidence="5 6">
    <name type="scientific">Pseudohongiella spirulinae</name>
    <dbReference type="NCBI Taxonomy" id="1249552"/>
    <lineage>
        <taxon>Bacteria</taxon>
        <taxon>Pseudomonadati</taxon>
        <taxon>Pseudomonadota</taxon>
        <taxon>Gammaproteobacteria</taxon>
        <taxon>Pseudomonadales</taxon>
        <taxon>Pseudohongiellaceae</taxon>
        <taxon>Pseudohongiella</taxon>
    </lineage>
</organism>
<dbReference type="KEGG" id="pspi:PS2015_2916"/>
<evidence type="ECO:0000313" key="5">
    <source>
        <dbReference type="EMBL" id="ALO47543.1"/>
    </source>
</evidence>
<dbReference type="InterPro" id="IPR003593">
    <property type="entry name" value="AAA+_ATPase"/>
</dbReference>
<dbReference type="PANTHER" id="PTHR42939:SF1">
    <property type="entry name" value="ABC TRANSPORTER ATP-BINDING PROTEIN ALBC-RELATED"/>
    <property type="match status" value="1"/>
</dbReference>
<dbReference type="InterPro" id="IPR003439">
    <property type="entry name" value="ABC_transporter-like_ATP-bd"/>
</dbReference>
<dbReference type="InterPro" id="IPR027417">
    <property type="entry name" value="P-loop_NTPase"/>
</dbReference>
<dbReference type="PROSITE" id="PS00211">
    <property type="entry name" value="ABC_TRANSPORTER_1"/>
    <property type="match status" value="1"/>
</dbReference>
<dbReference type="AlphaFoldDB" id="A0A0S2KGS4"/>
<dbReference type="SMART" id="SM00382">
    <property type="entry name" value="AAA"/>
    <property type="match status" value="1"/>
</dbReference>
<proteinExistence type="predicted"/>
<dbReference type="InterPro" id="IPR051782">
    <property type="entry name" value="ABC_Transporter_VariousFunc"/>
</dbReference>
<dbReference type="SUPFAM" id="SSF52540">
    <property type="entry name" value="P-loop containing nucleoside triphosphate hydrolases"/>
    <property type="match status" value="1"/>
</dbReference>
<evidence type="ECO:0000313" key="6">
    <source>
        <dbReference type="Proteomes" id="UP000065641"/>
    </source>
</evidence>
<dbReference type="STRING" id="1249552.PS2015_2916"/>
<evidence type="ECO:0000256" key="2">
    <source>
        <dbReference type="ARBA" id="ARBA00022741"/>
    </source>
</evidence>
<gene>
    <name evidence="5" type="ORF">PS2015_2916</name>
</gene>
<dbReference type="Gene3D" id="3.40.50.300">
    <property type="entry name" value="P-loop containing nucleotide triphosphate hydrolases"/>
    <property type="match status" value="1"/>
</dbReference>
<keyword evidence="2" id="KW-0547">Nucleotide-binding</keyword>
<dbReference type="CDD" id="cd03230">
    <property type="entry name" value="ABC_DR_subfamily_A"/>
    <property type="match status" value="1"/>
</dbReference>
<dbReference type="EMBL" id="CP013189">
    <property type="protein sequence ID" value="ALO47543.1"/>
    <property type="molecule type" value="Genomic_DNA"/>
</dbReference>
<dbReference type="Pfam" id="PF00005">
    <property type="entry name" value="ABC_tran"/>
    <property type="match status" value="1"/>
</dbReference>
<accession>A0A0S2KGS4</accession>
<dbReference type="GO" id="GO:0005524">
    <property type="term" value="F:ATP binding"/>
    <property type="evidence" value="ECO:0007669"/>
    <property type="project" value="UniProtKB-KW"/>
</dbReference>
<protein>
    <submittedName>
        <fullName evidence="5">ABC transporter ATP-binding protein</fullName>
    </submittedName>
</protein>
<keyword evidence="1" id="KW-0813">Transport</keyword>
<dbReference type="PATRIC" id="fig|1249552.3.peg.2943"/>
<dbReference type="InterPro" id="IPR017871">
    <property type="entry name" value="ABC_transporter-like_CS"/>
</dbReference>
<keyword evidence="3 5" id="KW-0067">ATP-binding</keyword>
<feature type="domain" description="ABC transporter" evidence="4">
    <location>
        <begin position="6"/>
        <end position="235"/>
    </location>
</feature>
<reference evidence="5 6" key="1">
    <citation type="submission" date="2015-11" db="EMBL/GenBank/DDBJ databases">
        <authorList>
            <person name="Zhang Y."/>
            <person name="Guo Z."/>
        </authorList>
    </citation>
    <scope>NUCLEOTIDE SEQUENCE [LARGE SCALE GENOMIC DNA]</scope>
    <source>
        <strain evidence="5 6">KCTC 32221</strain>
    </source>
</reference>
<dbReference type="PANTHER" id="PTHR42939">
    <property type="entry name" value="ABC TRANSPORTER ATP-BINDING PROTEIN ALBC-RELATED"/>
    <property type="match status" value="1"/>
</dbReference>
<evidence type="ECO:0000259" key="4">
    <source>
        <dbReference type="PROSITE" id="PS50893"/>
    </source>
</evidence>
<sequence>MMSAAIEVVGLHVNRQGAEVLRDLNFQVAPGEVFALLGGNGAGKSTTLLTCIGMLKPAKGDVMICGRSASNEPELVRGSLAYLSETASLYEHLSARENLHYFLELAGMTPDPQAIEQALDTVSLQSEARDRRSAGFSKGMRQKVAIALALLRQTPVLLLDEPTSGLDPIAVEEFNQLLTTLCQRGVAVLMVTHDLFGACEVSARIGLLRNGQLVTQFEAGIDDKGERVHIDVETVKRAFAGKEAA</sequence>
<evidence type="ECO:0000256" key="3">
    <source>
        <dbReference type="ARBA" id="ARBA00022840"/>
    </source>
</evidence>